<accession>A0A5P9Q6J7</accession>
<feature type="transmembrane region" description="Helical" evidence="2">
    <location>
        <begin position="128"/>
        <end position="148"/>
    </location>
</feature>
<dbReference type="KEGG" id="lxl:KDY119_00520"/>
<keyword evidence="2" id="KW-1133">Transmembrane helix</keyword>
<name>A0A5P9Q6J7_9MICO</name>
<keyword evidence="2" id="KW-0472">Membrane</keyword>
<dbReference type="EMBL" id="CP045529">
    <property type="protein sequence ID" value="QFU97027.1"/>
    <property type="molecule type" value="Genomic_DNA"/>
</dbReference>
<dbReference type="OrthoDB" id="5137482at2"/>
<dbReference type="RefSeq" id="WP_153021893.1">
    <property type="nucleotide sequence ID" value="NZ_BAABIH010000013.1"/>
</dbReference>
<evidence type="ECO:0000313" key="4">
    <source>
        <dbReference type="Proteomes" id="UP000326702"/>
    </source>
</evidence>
<keyword evidence="2" id="KW-0812">Transmembrane</keyword>
<evidence type="ECO:0000313" key="3">
    <source>
        <dbReference type="EMBL" id="QFU97027.1"/>
    </source>
</evidence>
<evidence type="ECO:0000256" key="1">
    <source>
        <dbReference type="SAM" id="MobiDB-lite"/>
    </source>
</evidence>
<proteinExistence type="predicted"/>
<dbReference type="Proteomes" id="UP000326702">
    <property type="component" value="Chromosome"/>
</dbReference>
<keyword evidence="4" id="KW-1185">Reference proteome</keyword>
<evidence type="ECO:0000256" key="2">
    <source>
        <dbReference type="SAM" id="Phobius"/>
    </source>
</evidence>
<organism evidence="3 4">
    <name type="scientific">Luteimicrobium xylanilyticum</name>
    <dbReference type="NCBI Taxonomy" id="1133546"/>
    <lineage>
        <taxon>Bacteria</taxon>
        <taxon>Bacillati</taxon>
        <taxon>Actinomycetota</taxon>
        <taxon>Actinomycetes</taxon>
        <taxon>Micrococcales</taxon>
        <taxon>Luteimicrobium</taxon>
    </lineage>
</organism>
<dbReference type="AlphaFoldDB" id="A0A5P9Q6J7"/>
<feature type="region of interest" description="Disordered" evidence="1">
    <location>
        <begin position="81"/>
        <end position="107"/>
    </location>
</feature>
<gene>
    <name evidence="3" type="ORF">KDY119_00520</name>
</gene>
<protein>
    <submittedName>
        <fullName evidence="3">Uncharacterized protein</fullName>
    </submittedName>
</protein>
<reference evidence="3 4" key="1">
    <citation type="submission" date="2019-10" db="EMBL/GenBank/DDBJ databases">
        <title>Genome sequence of Luteimicrobium xylanilyticum HY-24.</title>
        <authorList>
            <person name="Kim D.Y."/>
            <person name="Park H.-Y."/>
        </authorList>
    </citation>
    <scope>NUCLEOTIDE SEQUENCE [LARGE SCALE GENOMIC DNA]</scope>
    <source>
        <strain evidence="3 4">HY-24</strain>
    </source>
</reference>
<sequence>MSHREDDLRTVVEHRGAALVAHARTLVEPADETTEAPVELTVDALVATFRRTGRTSGEHGSVRLLTDDDLDLLEAAVRREQDRLAGRRTAGTTEPPPPDDGPSDALSARLPEVVARVRVARRLRRRHVVVGAVAGVVAAALVVAAVAVRPWGRDTPDAVPTAAKDACGTTLPTSGSLYPVRSETQDDGDRAILADDTWTGQYTGDASGLTADGLAVLDTLSPQVVLAAKGKVVGLGIPTATYQQELDGTVSSASSRWPGIGGLTATALDLGYRGTVKTSPVQVAVRFVPCGGGTVPAGGYEAYLYGAADDGSAHVLSDAAPVTVLPDAPAGYQPRWLEGSALACGETVDEFFTRITGHPYTGLEQKDPGPRDDPTTFVFRNRTETAEVVGAPRRAALAWVKDGTIVGLGADERGPRTTIEPGRSLRLATRPLSTTDYCDPAQDGRRGRLAPGTYRVFAYARFETGDEPDPFDWFISTPGYSFAVVHQDGSASFTKAETTHD</sequence>